<dbReference type="GO" id="GO:0019789">
    <property type="term" value="F:SUMO transferase activity"/>
    <property type="evidence" value="ECO:0007669"/>
    <property type="project" value="InterPro"/>
</dbReference>
<comment type="caution">
    <text evidence="9">The sequence shown here is derived from an EMBL/GenBank/DDBJ whole genome shotgun (WGS) entry which is preliminary data.</text>
</comment>
<dbReference type="GO" id="GO:0000795">
    <property type="term" value="C:synaptonemal complex"/>
    <property type="evidence" value="ECO:0007669"/>
    <property type="project" value="InterPro"/>
</dbReference>
<dbReference type="GO" id="GO:0008270">
    <property type="term" value="F:zinc ion binding"/>
    <property type="evidence" value="ECO:0007669"/>
    <property type="project" value="UniProtKB-KW"/>
</dbReference>
<name>A0A836C8Y6_9STRA</name>
<keyword evidence="1" id="KW-0479">Metal-binding</keyword>
<dbReference type="GO" id="GO:0007129">
    <property type="term" value="P:homologous chromosome pairing at meiosis"/>
    <property type="evidence" value="ECO:0007669"/>
    <property type="project" value="TreeGrafter"/>
</dbReference>
<keyword evidence="4" id="KW-0469">Meiosis</keyword>
<proteinExistence type="predicted"/>
<dbReference type="PROSITE" id="PS00518">
    <property type="entry name" value="ZF_RING_1"/>
    <property type="match status" value="1"/>
</dbReference>
<protein>
    <recommendedName>
        <fullName evidence="8">RING-type domain-containing protein</fullName>
    </recommendedName>
</protein>
<feature type="compositionally biased region" description="Low complexity" evidence="7">
    <location>
        <begin position="272"/>
        <end position="283"/>
    </location>
</feature>
<evidence type="ECO:0000256" key="3">
    <source>
        <dbReference type="ARBA" id="ARBA00022833"/>
    </source>
</evidence>
<keyword evidence="2 5" id="KW-0863">Zinc-finger</keyword>
<keyword evidence="6" id="KW-0175">Coiled coil</keyword>
<keyword evidence="3" id="KW-0862">Zinc</keyword>
<dbReference type="EMBL" id="JAFCMP010000539">
    <property type="protein sequence ID" value="KAG5176243.1"/>
    <property type="molecule type" value="Genomic_DNA"/>
</dbReference>
<sequence>MNDGGANFTPSCVSCLQPISEDSGLLLSCQHFICGGCAATASRAQCPACADVPVDAVPLSSLPVEVGMYMQQPPQILQMVGEVWSFQASHYQATIANMRAALGEVTQAVGGLQGQVASLQRGVNSEMELRKRAEAENQALRQQLAQLQQQQQRQQHHFRPATAAQLYQQQHGGRQHHQQQGPQQRPQSAHPQDNFSRPGTAQQQQQQRPVSRSSPPKPRSPYTRPSSGSAGGGGSRGDAFSSGRPGSRGSEMGHPGAAPRTPLGVVRGSNALGSSSPLSLGSPTTRLRSTQLPYARTGSGGAGASDGSGGGGLARLRSPPSLQRPSTSAGGGGMPRPGSHGSGGGGGGGGSGGGLMSRPGTAASSANGSLGMGAMRGIGAPVSRRPGSSMPSTW</sequence>
<keyword evidence="10" id="KW-1185">Reference proteome</keyword>
<feature type="compositionally biased region" description="Polar residues" evidence="7">
    <location>
        <begin position="189"/>
        <end position="201"/>
    </location>
</feature>
<feature type="compositionally biased region" description="Low complexity" evidence="7">
    <location>
        <begin position="168"/>
        <end position="187"/>
    </location>
</feature>
<evidence type="ECO:0000256" key="4">
    <source>
        <dbReference type="ARBA" id="ARBA00023254"/>
    </source>
</evidence>
<feature type="region of interest" description="Disordered" evidence="7">
    <location>
        <begin position="166"/>
        <end position="394"/>
    </location>
</feature>
<dbReference type="InterPro" id="IPR042123">
    <property type="entry name" value="Zip3/RNF212-like"/>
</dbReference>
<evidence type="ECO:0000313" key="10">
    <source>
        <dbReference type="Proteomes" id="UP000664859"/>
    </source>
</evidence>
<reference evidence="9" key="1">
    <citation type="submission" date="2021-02" db="EMBL/GenBank/DDBJ databases">
        <title>First Annotated Genome of the Yellow-green Alga Tribonema minus.</title>
        <authorList>
            <person name="Mahan K.M."/>
        </authorList>
    </citation>
    <scope>NUCLEOTIDE SEQUENCE</scope>
    <source>
        <strain evidence="9">UTEX B ZZ1240</strain>
    </source>
</reference>
<evidence type="ECO:0000256" key="6">
    <source>
        <dbReference type="SAM" id="Coils"/>
    </source>
</evidence>
<feature type="coiled-coil region" evidence="6">
    <location>
        <begin position="123"/>
        <end position="157"/>
    </location>
</feature>
<evidence type="ECO:0000256" key="7">
    <source>
        <dbReference type="SAM" id="MobiDB-lite"/>
    </source>
</evidence>
<evidence type="ECO:0000256" key="2">
    <source>
        <dbReference type="ARBA" id="ARBA00022771"/>
    </source>
</evidence>
<dbReference type="AlphaFoldDB" id="A0A836C8Y6"/>
<dbReference type="PANTHER" id="PTHR22663">
    <property type="entry name" value="RING FINGER PROTEIN NARYA-RELATED"/>
    <property type="match status" value="1"/>
</dbReference>
<dbReference type="GO" id="GO:0007131">
    <property type="term" value="P:reciprocal meiotic recombination"/>
    <property type="evidence" value="ECO:0007669"/>
    <property type="project" value="InterPro"/>
</dbReference>
<feature type="compositionally biased region" description="Gly residues" evidence="7">
    <location>
        <begin position="329"/>
        <end position="355"/>
    </location>
</feature>
<evidence type="ECO:0000313" key="9">
    <source>
        <dbReference type="EMBL" id="KAG5176243.1"/>
    </source>
</evidence>
<organism evidence="9 10">
    <name type="scientific">Tribonema minus</name>
    <dbReference type="NCBI Taxonomy" id="303371"/>
    <lineage>
        <taxon>Eukaryota</taxon>
        <taxon>Sar</taxon>
        <taxon>Stramenopiles</taxon>
        <taxon>Ochrophyta</taxon>
        <taxon>PX clade</taxon>
        <taxon>Xanthophyceae</taxon>
        <taxon>Tribonematales</taxon>
        <taxon>Tribonemataceae</taxon>
        <taxon>Tribonema</taxon>
    </lineage>
</organism>
<feature type="compositionally biased region" description="Gly residues" evidence="7">
    <location>
        <begin position="298"/>
        <end position="313"/>
    </location>
</feature>
<accession>A0A836C8Y6</accession>
<evidence type="ECO:0000256" key="1">
    <source>
        <dbReference type="ARBA" id="ARBA00022723"/>
    </source>
</evidence>
<dbReference type="PANTHER" id="PTHR22663:SF17">
    <property type="entry name" value="RING FINGER PROTEIN NARYA-RELATED"/>
    <property type="match status" value="1"/>
</dbReference>
<evidence type="ECO:0000259" key="8">
    <source>
        <dbReference type="PROSITE" id="PS50089"/>
    </source>
</evidence>
<dbReference type="InterPro" id="IPR017907">
    <property type="entry name" value="Znf_RING_CS"/>
</dbReference>
<dbReference type="Pfam" id="PF14634">
    <property type="entry name" value="zf-RING_5"/>
    <property type="match status" value="1"/>
</dbReference>
<gene>
    <name evidence="9" type="ORF">JKP88DRAFT_336265</name>
</gene>
<dbReference type="GO" id="GO:0016925">
    <property type="term" value="P:protein sumoylation"/>
    <property type="evidence" value="ECO:0007669"/>
    <property type="project" value="TreeGrafter"/>
</dbReference>
<feature type="compositionally biased region" description="Low complexity" evidence="7">
    <location>
        <begin position="202"/>
        <end position="228"/>
    </location>
</feature>
<evidence type="ECO:0000256" key="5">
    <source>
        <dbReference type="PROSITE-ProRule" id="PRU00175"/>
    </source>
</evidence>
<dbReference type="InterPro" id="IPR001841">
    <property type="entry name" value="Znf_RING"/>
</dbReference>
<dbReference type="Proteomes" id="UP000664859">
    <property type="component" value="Unassembled WGS sequence"/>
</dbReference>
<feature type="domain" description="RING-type" evidence="8">
    <location>
        <begin position="12"/>
        <end position="49"/>
    </location>
</feature>
<dbReference type="PROSITE" id="PS50089">
    <property type="entry name" value="ZF_RING_2"/>
    <property type="match status" value="1"/>
</dbReference>